<dbReference type="OMA" id="PTEACAC"/>
<sequence>MNDNKIEDMQLFLMEFLIDTVNIPSVRAIQKEVLPVRTCVSFRILDLDPVNIYQETPTEACACTDNKLQIFKKGKSCLFALSSIVLQKPLHSFPVTMSVYKELPPGVLPDVMLIGTHQIQMRDLINTLLMRQIFRMVHTWRTMKDTFRITTATGQCVGEVTVFIRVSCFGKKIVTQFQIPRSGKPYLFKGVDDYTVFQCKRITSALTKERIECACAPKKINDGSGEAAGICCPVTPDKRREERAKDVYKDKCPPCCRGTQEPPKPKEIIKKCGCVVREDCPHL</sequence>
<organism evidence="1 3">
    <name type="scientific">Ooceraea biroi</name>
    <name type="common">Clonal raider ant</name>
    <name type="synonym">Cerapachys biroi</name>
    <dbReference type="NCBI Taxonomy" id="2015173"/>
    <lineage>
        <taxon>Eukaryota</taxon>
        <taxon>Metazoa</taxon>
        <taxon>Ecdysozoa</taxon>
        <taxon>Arthropoda</taxon>
        <taxon>Hexapoda</taxon>
        <taxon>Insecta</taxon>
        <taxon>Pterygota</taxon>
        <taxon>Neoptera</taxon>
        <taxon>Endopterygota</taxon>
        <taxon>Hymenoptera</taxon>
        <taxon>Apocrita</taxon>
        <taxon>Aculeata</taxon>
        <taxon>Formicoidea</taxon>
        <taxon>Formicidae</taxon>
        <taxon>Dorylinae</taxon>
        <taxon>Ooceraea</taxon>
    </lineage>
</organism>
<protein>
    <submittedName>
        <fullName evidence="1">Uncharacterized protein</fullName>
    </submittedName>
</protein>
<dbReference type="Proteomes" id="UP000053097">
    <property type="component" value="Unassembled WGS sequence"/>
</dbReference>
<accession>A0A026WYH0</accession>
<reference evidence="1 3" key="1">
    <citation type="journal article" date="2014" name="Curr. Biol.">
        <title>The genome of the clonal raider ant Cerapachys biroi.</title>
        <authorList>
            <person name="Oxley P.R."/>
            <person name="Ji L."/>
            <person name="Fetter-Pruneda I."/>
            <person name="McKenzie S.K."/>
            <person name="Li C."/>
            <person name="Hu H."/>
            <person name="Zhang G."/>
            <person name="Kronauer D.J."/>
        </authorList>
    </citation>
    <scope>NUCLEOTIDE SEQUENCE [LARGE SCALE GENOMIC DNA]</scope>
</reference>
<name>A0A026WYH0_OOCBI</name>
<dbReference type="Proteomes" id="UP000279307">
    <property type="component" value="Chromosome 10"/>
</dbReference>
<proteinExistence type="predicted"/>
<reference evidence="2" key="3">
    <citation type="submission" date="2018-07" db="EMBL/GenBank/DDBJ databases">
        <authorList>
            <person name="Mckenzie S.K."/>
            <person name="Kronauer D.J.C."/>
        </authorList>
    </citation>
    <scope>NUCLEOTIDE SEQUENCE</scope>
    <source>
        <strain evidence="2">Clonal line C1</strain>
    </source>
</reference>
<gene>
    <name evidence="2" type="ORF">DMN91_010069</name>
    <name evidence="1" type="ORF">X777_15096</name>
</gene>
<dbReference type="Pfam" id="PF14924">
    <property type="entry name" value="MAP10_N"/>
    <property type="match status" value="1"/>
</dbReference>
<reference evidence="2 4" key="2">
    <citation type="journal article" date="2018" name="Genome Res.">
        <title>The genomic architecture and molecular evolution of ant odorant receptors.</title>
        <authorList>
            <person name="McKenzie S.K."/>
            <person name="Kronauer D.J.C."/>
        </authorList>
    </citation>
    <scope>NUCLEOTIDE SEQUENCE [LARGE SCALE GENOMIC DNA]</scope>
    <source>
        <strain evidence="2">Clonal line C1</strain>
    </source>
</reference>
<dbReference type="EMBL" id="QOIP01000010">
    <property type="protein sequence ID" value="RLU17831.1"/>
    <property type="molecule type" value="Genomic_DNA"/>
</dbReference>
<dbReference type="AlphaFoldDB" id="A0A026WYH0"/>
<evidence type="ECO:0000313" key="1">
    <source>
        <dbReference type="EMBL" id="EZA60159.1"/>
    </source>
</evidence>
<dbReference type="OrthoDB" id="6624851at2759"/>
<evidence type="ECO:0000313" key="3">
    <source>
        <dbReference type="Proteomes" id="UP000053097"/>
    </source>
</evidence>
<keyword evidence="3" id="KW-1185">Reference proteome</keyword>
<dbReference type="EMBL" id="KK107079">
    <property type="protein sequence ID" value="EZA60159.1"/>
    <property type="molecule type" value="Genomic_DNA"/>
</dbReference>
<evidence type="ECO:0000313" key="4">
    <source>
        <dbReference type="Proteomes" id="UP000279307"/>
    </source>
</evidence>
<evidence type="ECO:0000313" key="2">
    <source>
        <dbReference type="EMBL" id="RLU17831.1"/>
    </source>
</evidence>